<evidence type="ECO:0000313" key="3">
    <source>
        <dbReference type="WBParaSite" id="jg25058"/>
    </source>
</evidence>
<proteinExistence type="predicted"/>
<accession>A0A915DZC4</accession>
<reference evidence="3" key="1">
    <citation type="submission" date="2022-11" db="UniProtKB">
        <authorList>
            <consortium name="WormBaseParasite"/>
        </authorList>
    </citation>
    <scope>IDENTIFICATION</scope>
</reference>
<dbReference type="Proteomes" id="UP000887574">
    <property type="component" value="Unplaced"/>
</dbReference>
<name>A0A915DZC4_9BILA</name>
<evidence type="ECO:0000256" key="1">
    <source>
        <dbReference type="SAM" id="MobiDB-lite"/>
    </source>
</evidence>
<organism evidence="2 3">
    <name type="scientific">Ditylenchus dipsaci</name>
    <dbReference type="NCBI Taxonomy" id="166011"/>
    <lineage>
        <taxon>Eukaryota</taxon>
        <taxon>Metazoa</taxon>
        <taxon>Ecdysozoa</taxon>
        <taxon>Nematoda</taxon>
        <taxon>Chromadorea</taxon>
        <taxon>Rhabditida</taxon>
        <taxon>Tylenchina</taxon>
        <taxon>Tylenchomorpha</taxon>
        <taxon>Sphaerularioidea</taxon>
        <taxon>Anguinidae</taxon>
        <taxon>Anguininae</taxon>
        <taxon>Ditylenchus</taxon>
    </lineage>
</organism>
<feature type="region of interest" description="Disordered" evidence="1">
    <location>
        <begin position="45"/>
        <end position="72"/>
    </location>
</feature>
<protein>
    <submittedName>
        <fullName evidence="3">Uncharacterized protein</fullName>
    </submittedName>
</protein>
<dbReference type="WBParaSite" id="jg25058">
    <property type="protein sequence ID" value="jg25058"/>
    <property type="gene ID" value="jg25058"/>
</dbReference>
<evidence type="ECO:0000313" key="2">
    <source>
        <dbReference type="Proteomes" id="UP000887574"/>
    </source>
</evidence>
<feature type="compositionally biased region" description="Low complexity" evidence="1">
    <location>
        <begin position="87"/>
        <end position="101"/>
    </location>
</feature>
<keyword evidence="2" id="KW-1185">Reference proteome</keyword>
<feature type="compositionally biased region" description="Low complexity" evidence="1">
    <location>
        <begin position="120"/>
        <end position="145"/>
    </location>
</feature>
<dbReference type="AlphaFoldDB" id="A0A915DZC4"/>
<feature type="region of interest" description="Disordered" evidence="1">
    <location>
        <begin position="87"/>
        <end position="145"/>
    </location>
</feature>
<sequence length="195" mass="20916">MNQSSIDLDVSQLPSTSNFLQQQHPMINNTVLCEQKPRIHALAKRRGIPKNATGSPSVSATHPAPNPESDEQRLPLSCQLIEPLRLRISSSSTRRGGSLDSQGPSTNAHPATPAAISFEQPPGSSSQSSSTPTTATIYPANQQQPQPFNFLPASFLPAQNFQQKQEFMAHLFGASINTTSTSQPPPTSGRTCPTC</sequence>